<dbReference type="Proteomes" id="UP000294581">
    <property type="component" value="Unassembled WGS sequence"/>
</dbReference>
<name>A0A4R8LSK7_9BACL</name>
<dbReference type="GO" id="GO:0051536">
    <property type="term" value="F:iron-sulfur cluster binding"/>
    <property type="evidence" value="ECO:0007669"/>
    <property type="project" value="InterPro"/>
</dbReference>
<evidence type="ECO:0000313" key="3">
    <source>
        <dbReference type="EMBL" id="TDY49566.1"/>
    </source>
</evidence>
<gene>
    <name evidence="3" type="ORF">C7445_10477</name>
</gene>
<comment type="similarity">
    <text evidence="1">Belongs to the NifU family.</text>
</comment>
<accession>A0A4R8LSK7</accession>
<dbReference type="OrthoDB" id="9804157at2"/>
<dbReference type="NCBIfam" id="TIGR01994">
    <property type="entry name" value="SUF_scaf_2"/>
    <property type="match status" value="1"/>
</dbReference>
<protein>
    <submittedName>
        <fullName evidence="3">Nitrogen fixation NifU-like protein</fullName>
    </submittedName>
</protein>
<dbReference type="PANTHER" id="PTHR10093">
    <property type="entry name" value="IRON-SULFUR CLUSTER ASSEMBLY ENZYME NIFU HOMOLOG"/>
    <property type="match status" value="1"/>
</dbReference>
<dbReference type="SUPFAM" id="SSF82649">
    <property type="entry name" value="SufE/NifU"/>
    <property type="match status" value="1"/>
</dbReference>
<feature type="domain" description="NIF system FeS cluster assembly NifU N-terminal" evidence="2">
    <location>
        <begin position="7"/>
        <end position="124"/>
    </location>
</feature>
<dbReference type="CDD" id="cd06664">
    <property type="entry name" value="IscU_like"/>
    <property type="match status" value="1"/>
</dbReference>
<proteinExistence type="inferred from homology"/>
<dbReference type="InterPro" id="IPR002871">
    <property type="entry name" value="NIF_FeS_clus_asmbl_NifU_N"/>
</dbReference>
<evidence type="ECO:0000313" key="4">
    <source>
        <dbReference type="Proteomes" id="UP000294581"/>
    </source>
</evidence>
<dbReference type="AlphaFoldDB" id="A0A4R8LSK7"/>
<comment type="caution">
    <text evidence="3">The sequence shown here is derived from an EMBL/GenBank/DDBJ whole genome shotgun (WGS) entry which is preliminary data.</text>
</comment>
<organism evidence="3 4">
    <name type="scientific">Alicyclobacillus sacchari</name>
    <dbReference type="NCBI Taxonomy" id="392010"/>
    <lineage>
        <taxon>Bacteria</taxon>
        <taxon>Bacillati</taxon>
        <taxon>Bacillota</taxon>
        <taxon>Bacilli</taxon>
        <taxon>Bacillales</taxon>
        <taxon>Alicyclobacillaceae</taxon>
        <taxon>Alicyclobacillus</taxon>
    </lineage>
</organism>
<reference evidence="3 4" key="1">
    <citation type="submission" date="2019-03" db="EMBL/GenBank/DDBJ databases">
        <title>Genomic Encyclopedia of Type Strains, Phase IV (KMG-IV): sequencing the most valuable type-strain genomes for metagenomic binning, comparative biology and taxonomic classification.</title>
        <authorList>
            <person name="Goeker M."/>
        </authorList>
    </citation>
    <scope>NUCLEOTIDE SEQUENCE [LARGE SCALE GENOMIC DNA]</scope>
    <source>
        <strain evidence="3 4">DSM 17974</strain>
    </source>
</reference>
<dbReference type="RefSeq" id="WP_134159014.1">
    <property type="nucleotide sequence ID" value="NZ_SORF01000004.1"/>
</dbReference>
<evidence type="ECO:0000259" key="2">
    <source>
        <dbReference type="Pfam" id="PF01592"/>
    </source>
</evidence>
<dbReference type="Gene3D" id="3.90.1010.10">
    <property type="match status" value="1"/>
</dbReference>
<sequence>MQLDDLYRQVIMDHYQHPRNQGQLADDAIAVDLRNPSCGDEIRLQLLVEDGVVKDVRFRGSGCSISMASASMMTDAIKGKSIPEALQLAQTFREMVKGEPADLDQLGELESLQGVSKFPARIKCATLAWQALERAAEASGADGEAKA</sequence>
<dbReference type="GO" id="GO:0005506">
    <property type="term" value="F:iron ion binding"/>
    <property type="evidence" value="ECO:0007669"/>
    <property type="project" value="InterPro"/>
</dbReference>
<dbReference type="Pfam" id="PF01592">
    <property type="entry name" value="NifU_N"/>
    <property type="match status" value="1"/>
</dbReference>
<keyword evidence="4" id="KW-1185">Reference proteome</keyword>
<dbReference type="FunFam" id="3.90.1010.10:FF:000002">
    <property type="entry name" value="Iron-sulfur cluster assembly scaffold protein NifU"/>
    <property type="match status" value="1"/>
</dbReference>
<dbReference type="GO" id="GO:0016226">
    <property type="term" value="P:iron-sulfur cluster assembly"/>
    <property type="evidence" value="ECO:0007669"/>
    <property type="project" value="InterPro"/>
</dbReference>
<dbReference type="EMBL" id="SORF01000004">
    <property type="protein sequence ID" value="TDY49566.1"/>
    <property type="molecule type" value="Genomic_DNA"/>
</dbReference>
<evidence type="ECO:0000256" key="1">
    <source>
        <dbReference type="ARBA" id="ARBA00006420"/>
    </source>
</evidence>